<evidence type="ECO:0000313" key="2">
    <source>
        <dbReference type="EMBL" id="QEC46370.1"/>
    </source>
</evidence>
<keyword evidence="3" id="KW-1185">Reference proteome</keyword>
<dbReference type="EMBL" id="CP042430">
    <property type="protein sequence ID" value="QEC46370.1"/>
    <property type="molecule type" value="Genomic_DNA"/>
</dbReference>
<dbReference type="PANTHER" id="PTHR11365:SF23">
    <property type="entry name" value="HYPOTHETICAL 5-OXOPROLINASE (EUROFUNG)-RELATED"/>
    <property type="match status" value="1"/>
</dbReference>
<proteinExistence type="predicted"/>
<dbReference type="InterPro" id="IPR003692">
    <property type="entry name" value="Hydantoinase_B"/>
</dbReference>
<dbReference type="RefSeq" id="WP_146915497.1">
    <property type="nucleotide sequence ID" value="NZ_CP042430.1"/>
</dbReference>
<evidence type="ECO:0000313" key="3">
    <source>
        <dbReference type="Proteomes" id="UP000321805"/>
    </source>
</evidence>
<dbReference type="PANTHER" id="PTHR11365">
    <property type="entry name" value="5-OXOPROLINASE RELATED"/>
    <property type="match status" value="1"/>
</dbReference>
<organism evidence="2 3">
    <name type="scientific">Baekduia soli</name>
    <dbReference type="NCBI Taxonomy" id="496014"/>
    <lineage>
        <taxon>Bacteria</taxon>
        <taxon>Bacillati</taxon>
        <taxon>Actinomycetota</taxon>
        <taxon>Thermoleophilia</taxon>
        <taxon>Solirubrobacterales</taxon>
        <taxon>Baekduiaceae</taxon>
        <taxon>Baekduia</taxon>
    </lineage>
</organism>
<gene>
    <name evidence="2" type="ORF">FSW04_01430</name>
</gene>
<dbReference type="OrthoDB" id="102473at2"/>
<dbReference type="AlphaFoldDB" id="A0A5B8U082"/>
<evidence type="ECO:0000259" key="1">
    <source>
        <dbReference type="Pfam" id="PF02538"/>
    </source>
</evidence>
<dbReference type="Proteomes" id="UP000321805">
    <property type="component" value="Chromosome"/>
</dbReference>
<dbReference type="InterPro" id="IPR045079">
    <property type="entry name" value="Oxoprolinase-like"/>
</dbReference>
<dbReference type="Pfam" id="PF02538">
    <property type="entry name" value="Hydantoinase_B"/>
    <property type="match status" value="1"/>
</dbReference>
<dbReference type="GO" id="GO:0005829">
    <property type="term" value="C:cytosol"/>
    <property type="evidence" value="ECO:0007669"/>
    <property type="project" value="TreeGrafter"/>
</dbReference>
<reference evidence="2 3" key="1">
    <citation type="journal article" date="2018" name="J. Microbiol.">
        <title>Baekduia soli gen. nov., sp. nov., a novel bacterium isolated from the soil of Baekdu Mountain and proposal of a novel family name, Baekduiaceae fam. nov.</title>
        <authorList>
            <person name="An D.S."/>
            <person name="Siddiqi M.Z."/>
            <person name="Kim K.H."/>
            <person name="Yu H.S."/>
            <person name="Im W.T."/>
        </authorList>
    </citation>
    <scope>NUCLEOTIDE SEQUENCE [LARGE SCALE GENOMIC DNA]</scope>
    <source>
        <strain evidence="2 3">BR7-21</strain>
    </source>
</reference>
<dbReference type="KEGG" id="bsol:FSW04_01430"/>
<sequence>MSTTPQTKLDPITLSVLGGAFKAIAKQMAQVLYRMSYSSIIRESEDLGCGIFFADGSELCESDTTPMHVGSIPGYLEGIMSVVGDDIHDGDVFLHNDPYLGASHTPDLCIAIPIFYEGRHCAWACANGHVADLGGMSPGLMVHTIDVWAEGDHYTALRVESRGVRNDELWKHIWRNTRTATWNRGDTEAMIAASRLGRARFLELIDKYGYEAVFGAGDYWLDYSERTIRREIARAPDGVHRAPTQWLDDDGEHLGEPLRVELAIRVDGDQIAVDLTGSNDQVSTGFNCPFSGSTQVIAYSIIRSIMLDEVTHPTVAPQNSGIFRAIDVVAPEGSIFNPRFPASCTARINQVAKMADSMNLAMADVYPERICAGSAGHTFFVSYSGVVEGGDEYWVYIEVNETSYGGRSGKDGMDAVDCMMGNTRNNPIEELELRNPMRCLQYELRPGPGAGQWRGGMGVIRTWECLTDTLFSGEGDGATGVSPPRGLFGGHDGVPGEIVVNPGREDELRVPAKSTNYRLAQGDVISLRTANSAGYGDPRERDPQRVLRDVLDEVVTIAEAEAHYGVALDLDGAVVDDSRTRELRGR</sequence>
<dbReference type="GO" id="GO:0017168">
    <property type="term" value="F:5-oxoprolinase (ATP-hydrolyzing) activity"/>
    <property type="evidence" value="ECO:0007669"/>
    <property type="project" value="TreeGrafter"/>
</dbReference>
<name>A0A5B8U082_9ACTN</name>
<protein>
    <submittedName>
        <fullName evidence="2">Hydantoinase B/oxoprolinase family protein</fullName>
    </submittedName>
</protein>
<dbReference type="GO" id="GO:0006749">
    <property type="term" value="P:glutathione metabolic process"/>
    <property type="evidence" value="ECO:0007669"/>
    <property type="project" value="TreeGrafter"/>
</dbReference>
<feature type="domain" description="Hydantoinase B/oxoprolinase" evidence="1">
    <location>
        <begin position="10"/>
        <end position="538"/>
    </location>
</feature>
<accession>A0A5B8U082</accession>